<dbReference type="AlphaFoldDB" id="A0A6C0IH43"/>
<dbReference type="Gene3D" id="3.30.40.10">
    <property type="entry name" value="Zinc/RING finger domain, C3HC4 (zinc finger)"/>
    <property type="match status" value="1"/>
</dbReference>
<reference evidence="2" key="1">
    <citation type="journal article" date="2020" name="Nature">
        <title>Giant virus diversity and host interactions through global metagenomics.</title>
        <authorList>
            <person name="Schulz F."/>
            <person name="Roux S."/>
            <person name="Paez-Espino D."/>
            <person name="Jungbluth S."/>
            <person name="Walsh D.A."/>
            <person name="Denef V.J."/>
            <person name="McMahon K.D."/>
            <person name="Konstantinidis K.T."/>
            <person name="Eloe-Fadrosh E.A."/>
            <person name="Kyrpides N.C."/>
            <person name="Woyke T."/>
        </authorList>
    </citation>
    <scope>NUCLEOTIDE SEQUENCE</scope>
    <source>
        <strain evidence="2">GVMAG-M-3300023184-86</strain>
    </source>
</reference>
<protein>
    <submittedName>
        <fullName evidence="2">Uncharacterized protein</fullName>
    </submittedName>
</protein>
<name>A0A6C0IH43_9ZZZZ</name>
<feature type="coiled-coil region" evidence="1">
    <location>
        <begin position="180"/>
        <end position="242"/>
    </location>
</feature>
<dbReference type="EMBL" id="MN740178">
    <property type="protein sequence ID" value="QHT92129.1"/>
    <property type="molecule type" value="Genomic_DNA"/>
</dbReference>
<evidence type="ECO:0000313" key="2">
    <source>
        <dbReference type="EMBL" id="QHT92129.1"/>
    </source>
</evidence>
<proteinExistence type="predicted"/>
<dbReference type="InterPro" id="IPR013083">
    <property type="entry name" value="Znf_RING/FYVE/PHD"/>
</dbReference>
<keyword evidence="1" id="KW-0175">Coiled coil</keyword>
<dbReference type="SUPFAM" id="SSF57850">
    <property type="entry name" value="RING/U-box"/>
    <property type="match status" value="1"/>
</dbReference>
<accession>A0A6C0IH43</accession>
<evidence type="ECO:0000256" key="1">
    <source>
        <dbReference type="SAM" id="Coils"/>
    </source>
</evidence>
<organism evidence="2">
    <name type="scientific">viral metagenome</name>
    <dbReference type="NCBI Taxonomy" id="1070528"/>
    <lineage>
        <taxon>unclassified sequences</taxon>
        <taxon>metagenomes</taxon>
        <taxon>organismal metagenomes</taxon>
    </lineage>
</organism>
<sequence>MKKYKTEGNVDFFNELYKSLDEKEEIQDDEDKCLITNETLIDKFVKLECGHKFNYIPLFNDIKNHKSKFNSLEANGTILKQNEIRCPYCRKKQSSVLPYYEDLLIEKINGVNYYDSNSSSLGCIYSQNGCQFKFVYKYHDGTTKEYDCYQKHVYNFEDGKQYCFHHHDIMKKNLIKKQNLKIKEDIKKAKIEKLNKLKEEKQKAKEQLNKAKEEKKNLKEELKNLKEELKKVKEEKKKIKLLQKPQSQIAVIPNLENEENTIIEPSLQICCTMLKNGNQCSKNIYMDNLCKRHYNLKNTENIEK</sequence>